<dbReference type="PANTHER" id="PTHR31500">
    <property type="entry name" value="AT-HOOK MOTIF NUCLEAR-LOCALIZED PROTEIN 9"/>
    <property type="match status" value="1"/>
</dbReference>
<reference evidence="8" key="1">
    <citation type="journal article" date="2020" name="Nat. Commun.">
        <title>Genome sequence of the cluster root forming white lupin.</title>
        <authorList>
            <person name="Hufnagel B."/>
            <person name="Marques A."/>
            <person name="Soriano A."/>
            <person name="Marques L."/>
            <person name="Divol F."/>
            <person name="Doumas P."/>
            <person name="Sallet E."/>
            <person name="Mancinotti D."/>
            <person name="Carrere S."/>
            <person name="Marande W."/>
            <person name="Arribat S."/>
            <person name="Keller J."/>
            <person name="Huneau C."/>
            <person name="Blein T."/>
            <person name="Aime D."/>
            <person name="Laguerre M."/>
            <person name="Taylor J."/>
            <person name="Schubert V."/>
            <person name="Nelson M."/>
            <person name="Geu-Flores F."/>
            <person name="Crespi M."/>
            <person name="Gallardo-Guerrero K."/>
            <person name="Delaux P.-M."/>
            <person name="Salse J."/>
            <person name="Berges H."/>
            <person name="Guyot R."/>
            <person name="Gouzy J."/>
            <person name="Peret B."/>
        </authorList>
    </citation>
    <scope>NUCLEOTIDE SEQUENCE [LARGE SCALE GENOMIC DNA]</scope>
    <source>
        <strain evidence="8">cv. Amiga</strain>
    </source>
</reference>
<dbReference type="CDD" id="cd11378">
    <property type="entry name" value="DUF296"/>
    <property type="match status" value="1"/>
</dbReference>
<dbReference type="Gene3D" id="3.30.1330.80">
    <property type="entry name" value="Hypothetical protein, similar to alpha- acetolactate decarboxylase, domain 2"/>
    <property type="match status" value="1"/>
</dbReference>
<keyword evidence="1 5" id="KW-0805">Transcription regulation</keyword>
<evidence type="ECO:0000256" key="1">
    <source>
        <dbReference type="ARBA" id="ARBA00023015"/>
    </source>
</evidence>
<feature type="domain" description="PPC" evidence="6">
    <location>
        <begin position="6"/>
        <end position="147"/>
    </location>
</feature>
<protein>
    <recommendedName>
        <fullName evidence="5">AT-hook motif nuclear-localized protein</fullName>
    </recommendedName>
</protein>
<comment type="caution">
    <text evidence="7">The sequence shown here is derived from an EMBL/GenBank/DDBJ whole genome shotgun (WGS) entry which is preliminary data.</text>
</comment>
<proteinExistence type="predicted"/>
<evidence type="ECO:0000259" key="6">
    <source>
        <dbReference type="PROSITE" id="PS51742"/>
    </source>
</evidence>
<dbReference type="InterPro" id="IPR005175">
    <property type="entry name" value="PPC_dom"/>
</dbReference>
<dbReference type="Pfam" id="PF03479">
    <property type="entry name" value="PCC"/>
    <property type="match status" value="1"/>
</dbReference>
<dbReference type="GO" id="GO:0005634">
    <property type="term" value="C:nucleus"/>
    <property type="evidence" value="ECO:0007669"/>
    <property type="project" value="UniProtKB-SubCell"/>
</dbReference>
<accession>A0A6A4N700</accession>
<dbReference type="AlphaFoldDB" id="A0A6A4N700"/>
<dbReference type="OrthoDB" id="1903967at2759"/>
<keyword evidence="3 5" id="KW-0804">Transcription</keyword>
<evidence type="ECO:0000313" key="8">
    <source>
        <dbReference type="Proteomes" id="UP000447434"/>
    </source>
</evidence>
<keyword evidence="4 5" id="KW-0539">Nucleus</keyword>
<dbReference type="GO" id="GO:0003680">
    <property type="term" value="F:minor groove of adenine-thymine-rich DNA binding"/>
    <property type="evidence" value="ECO:0007669"/>
    <property type="project" value="UniProtKB-UniRule"/>
</dbReference>
<comment type="function">
    <text evidence="5">Transcription factor that specifically binds AT-rich DNA sequences related to the nuclear matrix attachment regions (MARs).</text>
</comment>
<comment type="domain">
    <text evidence="5">The PPC domain mediates interactions between AHL proteins.</text>
</comment>
<dbReference type="SUPFAM" id="SSF117856">
    <property type="entry name" value="AF0104/ALDC/Ptd012-like"/>
    <property type="match status" value="1"/>
</dbReference>
<comment type="subcellular location">
    <subcellularLocation>
        <location evidence="5">Nucleus</location>
    </subcellularLocation>
</comment>
<dbReference type="PANTHER" id="PTHR31500:SF45">
    <property type="entry name" value="AT-HOOK MOTIF NUCLEAR-LOCALIZED PROTEIN"/>
    <property type="match status" value="1"/>
</dbReference>
<name>A0A6A4N700_LUPAL</name>
<evidence type="ECO:0000313" key="7">
    <source>
        <dbReference type="EMBL" id="KAE9587983.1"/>
    </source>
</evidence>
<organism evidence="7 8">
    <name type="scientific">Lupinus albus</name>
    <name type="common">White lupine</name>
    <name type="synonym">Lupinus termis</name>
    <dbReference type="NCBI Taxonomy" id="3870"/>
    <lineage>
        <taxon>Eukaryota</taxon>
        <taxon>Viridiplantae</taxon>
        <taxon>Streptophyta</taxon>
        <taxon>Embryophyta</taxon>
        <taxon>Tracheophyta</taxon>
        <taxon>Spermatophyta</taxon>
        <taxon>Magnoliopsida</taxon>
        <taxon>eudicotyledons</taxon>
        <taxon>Gunneridae</taxon>
        <taxon>Pentapetalae</taxon>
        <taxon>rosids</taxon>
        <taxon>fabids</taxon>
        <taxon>Fabales</taxon>
        <taxon>Fabaceae</taxon>
        <taxon>Papilionoideae</taxon>
        <taxon>50 kb inversion clade</taxon>
        <taxon>genistoids sensu lato</taxon>
        <taxon>core genistoids</taxon>
        <taxon>Genisteae</taxon>
        <taxon>Lupinus</taxon>
    </lineage>
</organism>
<dbReference type="InterPro" id="IPR039605">
    <property type="entry name" value="AHL"/>
</dbReference>
<evidence type="ECO:0000256" key="3">
    <source>
        <dbReference type="ARBA" id="ARBA00023163"/>
    </source>
</evidence>
<keyword evidence="2 5" id="KW-0238">DNA-binding</keyword>
<sequence length="147" mass="16276">MSETRGGSFRPHVMIVNKGEDVVSKILAFCEKNVRKAAVSVVSATGAVSSVLIRNTNQTLRREGWFEVVSLSGSSYNFVADDSDNSLCKKGMFTILLSEPDGRIFGGILEGSMIAATPIQVQVNLIYVYINNHFIHTFLYKYQSIYV</sequence>
<keyword evidence="8" id="KW-1185">Reference proteome</keyword>
<evidence type="ECO:0000256" key="5">
    <source>
        <dbReference type="RuleBase" id="RU367031"/>
    </source>
</evidence>
<dbReference type="PROSITE" id="PS51742">
    <property type="entry name" value="PPC"/>
    <property type="match status" value="1"/>
</dbReference>
<gene>
    <name evidence="7" type="ORF">Lalb_Chr22g0350581</name>
</gene>
<dbReference type="EMBL" id="WOCE01000022">
    <property type="protein sequence ID" value="KAE9587983.1"/>
    <property type="molecule type" value="Genomic_DNA"/>
</dbReference>
<evidence type="ECO:0000256" key="2">
    <source>
        <dbReference type="ARBA" id="ARBA00023125"/>
    </source>
</evidence>
<dbReference type="Proteomes" id="UP000447434">
    <property type="component" value="Chromosome 22"/>
</dbReference>
<evidence type="ECO:0000256" key="4">
    <source>
        <dbReference type="ARBA" id="ARBA00023242"/>
    </source>
</evidence>